<protein>
    <submittedName>
        <fullName evidence="1">DUF4837 family protein</fullName>
    </submittedName>
</protein>
<dbReference type="PROSITE" id="PS51257">
    <property type="entry name" value="PROKAR_LIPOPROTEIN"/>
    <property type="match status" value="1"/>
</dbReference>
<gene>
    <name evidence="1" type="ORF">ENX07_00345</name>
</gene>
<accession>A0A7C3Z1Z8</accession>
<dbReference type="InterPro" id="IPR032286">
    <property type="entry name" value="DUF4837"/>
</dbReference>
<dbReference type="AlphaFoldDB" id="A0A7C3Z1Z8"/>
<reference evidence="1" key="1">
    <citation type="journal article" date="2020" name="mSystems">
        <title>Genome- and Community-Level Interaction Insights into Carbon Utilization and Element Cycling Functions of Hydrothermarchaeota in Hydrothermal Sediment.</title>
        <authorList>
            <person name="Zhou Z."/>
            <person name="Liu Y."/>
            <person name="Xu W."/>
            <person name="Pan J."/>
            <person name="Luo Z.H."/>
            <person name="Li M."/>
        </authorList>
    </citation>
    <scope>NUCLEOTIDE SEQUENCE [LARGE SCALE GENOMIC DNA]</scope>
    <source>
        <strain evidence="1">SpSt-906</strain>
    </source>
</reference>
<organism evidence="1">
    <name type="scientific">candidate division WOR-3 bacterium</name>
    <dbReference type="NCBI Taxonomy" id="2052148"/>
    <lineage>
        <taxon>Bacteria</taxon>
        <taxon>Bacteria division WOR-3</taxon>
    </lineage>
</organism>
<dbReference type="Pfam" id="PF16125">
    <property type="entry name" value="DUF4837"/>
    <property type="match status" value="1"/>
</dbReference>
<proteinExistence type="predicted"/>
<comment type="caution">
    <text evidence="1">The sequence shown here is derived from an EMBL/GenBank/DDBJ whole genome shotgun (WGS) entry which is preliminary data.</text>
</comment>
<dbReference type="EMBL" id="DTMQ01000003">
    <property type="protein sequence ID" value="HGE98518.1"/>
    <property type="molecule type" value="Genomic_DNA"/>
</dbReference>
<sequence>MRNPPYFLFFILSLLFFSCTPLPEVIGRLFDVYVLTNYPEAIKDTLSSLLEEEILTPQPEKMFRLRFRPLSQISVYSQFPNLFLVGTISDTILKDLIGLKREVVERETFAFFITKLEIKKSGSPSQFFIFVAKDREDLARGLRRYKERIRYSLENHLSERIYHLTYSQGENLKAEERIKKYPFSLKIPKGFQISEKYVSGNFIYLFAHYPDRSIFIYWRDGERELNPEAIITLRDSLTYLYYDGDYVARKYTNYQETQFGGVPAIKLQGVWQNDKEIIGGPFVAYALNYQGRFYLIDGTLYNPGKKKLPNLLQLSVILSTFSPAGSSPLPKNLEL</sequence>
<evidence type="ECO:0000313" key="1">
    <source>
        <dbReference type="EMBL" id="HGE98518.1"/>
    </source>
</evidence>
<name>A0A7C3Z1Z8_UNCW3</name>